<gene>
    <name evidence="2" type="ORF">PG993_005984</name>
</gene>
<keyword evidence="3" id="KW-1185">Reference proteome</keyword>
<sequence length="152" mass="16023">MSKKPTRHPSSYGRPSGSTIREPHGSEAFTTKWRTTAAWKDEEDGGGDGYPRPERSGAAGEERATDKPGGGGGEEEGGEEAAVMGYSTTCGREGGVLFEDYSETESEKDAYVNSKHPHTSVPKKTAAITAAATKDPESAIQKGLACVPPNYS</sequence>
<protein>
    <submittedName>
        <fullName evidence="2">Uncharacterized protein</fullName>
    </submittedName>
</protein>
<name>A0ABR1TAB7_9PEZI</name>
<evidence type="ECO:0000313" key="2">
    <source>
        <dbReference type="EMBL" id="KAK8043554.1"/>
    </source>
</evidence>
<dbReference type="EMBL" id="JAQQWK010000004">
    <property type="protein sequence ID" value="KAK8043554.1"/>
    <property type="molecule type" value="Genomic_DNA"/>
</dbReference>
<evidence type="ECO:0000256" key="1">
    <source>
        <dbReference type="SAM" id="MobiDB-lite"/>
    </source>
</evidence>
<comment type="caution">
    <text evidence="2">The sequence shown here is derived from an EMBL/GenBank/DDBJ whole genome shotgun (WGS) entry which is preliminary data.</text>
</comment>
<feature type="compositionally biased region" description="Basic and acidic residues" evidence="1">
    <location>
        <begin position="51"/>
        <end position="66"/>
    </location>
</feature>
<organism evidence="2 3">
    <name type="scientific">Apiospora rasikravindrae</name>
    <dbReference type="NCBI Taxonomy" id="990691"/>
    <lineage>
        <taxon>Eukaryota</taxon>
        <taxon>Fungi</taxon>
        <taxon>Dikarya</taxon>
        <taxon>Ascomycota</taxon>
        <taxon>Pezizomycotina</taxon>
        <taxon>Sordariomycetes</taxon>
        <taxon>Xylariomycetidae</taxon>
        <taxon>Amphisphaeriales</taxon>
        <taxon>Apiosporaceae</taxon>
        <taxon>Apiospora</taxon>
    </lineage>
</organism>
<evidence type="ECO:0000313" key="3">
    <source>
        <dbReference type="Proteomes" id="UP001444661"/>
    </source>
</evidence>
<reference evidence="2 3" key="1">
    <citation type="submission" date="2023-01" db="EMBL/GenBank/DDBJ databases">
        <title>Analysis of 21 Apiospora genomes using comparative genomics revels a genus with tremendous synthesis potential of carbohydrate active enzymes and secondary metabolites.</title>
        <authorList>
            <person name="Sorensen T."/>
        </authorList>
    </citation>
    <scope>NUCLEOTIDE SEQUENCE [LARGE SCALE GENOMIC DNA]</scope>
    <source>
        <strain evidence="2 3">CBS 33761</strain>
    </source>
</reference>
<proteinExistence type="predicted"/>
<dbReference type="Proteomes" id="UP001444661">
    <property type="component" value="Unassembled WGS sequence"/>
</dbReference>
<accession>A0ABR1TAB7</accession>
<feature type="region of interest" description="Disordered" evidence="1">
    <location>
        <begin position="1"/>
        <end position="81"/>
    </location>
</feature>